<proteinExistence type="inferred from homology"/>
<organism evidence="14 15">
    <name type="scientific">Levilactobacillus tongjiangensis</name>
    <dbReference type="NCBI Taxonomy" id="2486023"/>
    <lineage>
        <taxon>Bacteria</taxon>
        <taxon>Bacillati</taxon>
        <taxon>Bacillota</taxon>
        <taxon>Bacilli</taxon>
        <taxon>Lactobacillales</taxon>
        <taxon>Lactobacillaceae</taxon>
        <taxon>Levilactobacillus</taxon>
    </lineage>
</organism>
<keyword evidence="9" id="KW-0406">Ion transport</keyword>
<comment type="similarity">
    <text evidence="2">Belongs to the TMEM175 family.</text>
</comment>
<comment type="subcellular location">
    <subcellularLocation>
        <location evidence="1">Membrane</location>
        <topology evidence="1">Multi-pass membrane protein</topology>
    </subcellularLocation>
</comment>
<evidence type="ECO:0000256" key="5">
    <source>
        <dbReference type="ARBA" id="ARBA00022692"/>
    </source>
</evidence>
<evidence type="ECO:0000313" key="14">
    <source>
        <dbReference type="EMBL" id="MFC6206535.1"/>
    </source>
</evidence>
<keyword evidence="8 13" id="KW-1133">Transmembrane helix</keyword>
<evidence type="ECO:0000256" key="9">
    <source>
        <dbReference type="ARBA" id="ARBA00023065"/>
    </source>
</evidence>
<evidence type="ECO:0000256" key="2">
    <source>
        <dbReference type="ARBA" id="ARBA00006920"/>
    </source>
</evidence>
<dbReference type="Pfam" id="PF06736">
    <property type="entry name" value="TMEM175"/>
    <property type="match status" value="1"/>
</dbReference>
<protein>
    <submittedName>
        <fullName evidence="14">TMEM175 family protein</fullName>
    </submittedName>
</protein>
<keyword evidence="15" id="KW-1185">Reference proteome</keyword>
<keyword evidence="7" id="KW-0630">Potassium</keyword>
<comment type="caution">
    <text evidence="14">The sequence shown here is derived from an EMBL/GenBank/DDBJ whole genome shotgun (WGS) entry which is preliminary data.</text>
</comment>
<comment type="catalytic activity">
    <reaction evidence="12">
        <text>K(+)(in) = K(+)(out)</text>
        <dbReference type="Rhea" id="RHEA:29463"/>
        <dbReference type="ChEBI" id="CHEBI:29103"/>
    </reaction>
</comment>
<evidence type="ECO:0000256" key="6">
    <source>
        <dbReference type="ARBA" id="ARBA00022826"/>
    </source>
</evidence>
<evidence type="ECO:0000256" key="12">
    <source>
        <dbReference type="ARBA" id="ARBA00034430"/>
    </source>
</evidence>
<dbReference type="RefSeq" id="WP_125682480.1">
    <property type="nucleotide sequence ID" value="NZ_JBHSSK010000009.1"/>
</dbReference>
<keyword evidence="6" id="KW-0631">Potassium channel</keyword>
<evidence type="ECO:0000256" key="10">
    <source>
        <dbReference type="ARBA" id="ARBA00023136"/>
    </source>
</evidence>
<dbReference type="Proteomes" id="UP001596254">
    <property type="component" value="Unassembled WGS sequence"/>
</dbReference>
<dbReference type="InterPro" id="IPR010617">
    <property type="entry name" value="TMEM175-like"/>
</dbReference>
<evidence type="ECO:0000313" key="15">
    <source>
        <dbReference type="Proteomes" id="UP001596254"/>
    </source>
</evidence>
<gene>
    <name evidence="14" type="ORF">ACFP1G_03450</name>
</gene>
<evidence type="ECO:0000256" key="8">
    <source>
        <dbReference type="ARBA" id="ARBA00022989"/>
    </source>
</evidence>
<keyword evidence="5 13" id="KW-0812">Transmembrane</keyword>
<evidence type="ECO:0000256" key="1">
    <source>
        <dbReference type="ARBA" id="ARBA00004141"/>
    </source>
</evidence>
<reference evidence="15" key="1">
    <citation type="journal article" date="2019" name="Int. J. Syst. Evol. Microbiol.">
        <title>The Global Catalogue of Microorganisms (GCM) 10K type strain sequencing project: providing services to taxonomists for standard genome sequencing and annotation.</title>
        <authorList>
            <consortium name="The Broad Institute Genomics Platform"/>
            <consortium name="The Broad Institute Genome Sequencing Center for Infectious Disease"/>
            <person name="Wu L."/>
            <person name="Ma J."/>
        </authorList>
    </citation>
    <scope>NUCLEOTIDE SEQUENCE [LARGE SCALE GENOMIC DNA]</scope>
    <source>
        <strain evidence="15">CCM 8905</strain>
    </source>
</reference>
<evidence type="ECO:0000256" key="13">
    <source>
        <dbReference type="SAM" id="Phobius"/>
    </source>
</evidence>
<name>A0ABW1SQV9_9LACO</name>
<accession>A0ABW1SQV9</accession>
<feature type="transmembrane region" description="Helical" evidence="13">
    <location>
        <begin position="147"/>
        <end position="166"/>
    </location>
</feature>
<keyword evidence="4" id="KW-0633">Potassium transport</keyword>
<evidence type="ECO:0000256" key="7">
    <source>
        <dbReference type="ARBA" id="ARBA00022958"/>
    </source>
</evidence>
<evidence type="ECO:0000256" key="11">
    <source>
        <dbReference type="ARBA" id="ARBA00023303"/>
    </source>
</evidence>
<feature type="transmembrane region" description="Helical" evidence="13">
    <location>
        <begin position="12"/>
        <end position="28"/>
    </location>
</feature>
<keyword evidence="11" id="KW-0407">Ion channel</keyword>
<evidence type="ECO:0000256" key="3">
    <source>
        <dbReference type="ARBA" id="ARBA00022448"/>
    </source>
</evidence>
<feature type="transmembrane region" description="Helical" evidence="13">
    <location>
        <begin position="106"/>
        <end position="126"/>
    </location>
</feature>
<feature type="transmembrane region" description="Helical" evidence="13">
    <location>
        <begin position="80"/>
        <end position="100"/>
    </location>
</feature>
<sequence length="196" mass="22947">MNKGRVEAFTDAVVAIVLTIMVLEFKTPEEPTFAALATEWSYLVAYLISFLFIGVAWYNHHYMFSLTKRVTKGIYWMNNLWILIMAMLPVSTAWAGRFISDVQPELFYFIIFTLWQWAYAGLSYVVMRTNREHHPEVAQKIRQMSVYRMNVNVGYWLVWVIVTVLIFQWPPIVLVFTVVELIVMAISTPKDSDKLF</sequence>
<dbReference type="EMBL" id="JBHSSK010000009">
    <property type="protein sequence ID" value="MFC6206535.1"/>
    <property type="molecule type" value="Genomic_DNA"/>
</dbReference>
<keyword evidence="10 13" id="KW-0472">Membrane</keyword>
<feature type="transmembrane region" description="Helical" evidence="13">
    <location>
        <begin position="40"/>
        <end position="59"/>
    </location>
</feature>
<evidence type="ECO:0000256" key="4">
    <source>
        <dbReference type="ARBA" id="ARBA00022538"/>
    </source>
</evidence>
<keyword evidence="3" id="KW-0813">Transport</keyword>